<evidence type="ECO:0000256" key="2">
    <source>
        <dbReference type="ARBA" id="ARBA00022571"/>
    </source>
</evidence>
<dbReference type="InterPro" id="IPR058924">
    <property type="entry name" value="AGPR_dimerisation_dom"/>
</dbReference>
<evidence type="ECO:0000256" key="4">
    <source>
        <dbReference type="ARBA" id="ARBA00022857"/>
    </source>
</evidence>
<organism evidence="10">
    <name type="scientific">Pseudothermotoga hypogea</name>
    <dbReference type="NCBI Taxonomy" id="57487"/>
    <lineage>
        <taxon>Bacteria</taxon>
        <taxon>Thermotogati</taxon>
        <taxon>Thermotogota</taxon>
        <taxon>Thermotogae</taxon>
        <taxon>Thermotogales</taxon>
        <taxon>Thermotogaceae</taxon>
        <taxon>Pseudothermotoga</taxon>
    </lineage>
</organism>
<dbReference type="GO" id="GO:0051287">
    <property type="term" value="F:NAD binding"/>
    <property type="evidence" value="ECO:0007669"/>
    <property type="project" value="InterPro"/>
</dbReference>
<accession>A0A832I7Z3</accession>
<keyword evidence="2 7" id="KW-0055">Arginine biosynthesis</keyword>
<dbReference type="UniPathway" id="UPA00068">
    <property type="reaction ID" value="UER00108"/>
</dbReference>
<comment type="catalytic activity">
    <reaction evidence="6 7">
        <text>N-acetyl-L-glutamate 5-semialdehyde + phosphate + NADP(+) = N-acetyl-L-glutamyl 5-phosphate + NADPH + H(+)</text>
        <dbReference type="Rhea" id="RHEA:21588"/>
        <dbReference type="ChEBI" id="CHEBI:15378"/>
        <dbReference type="ChEBI" id="CHEBI:29123"/>
        <dbReference type="ChEBI" id="CHEBI:43474"/>
        <dbReference type="ChEBI" id="CHEBI:57783"/>
        <dbReference type="ChEBI" id="CHEBI:57936"/>
        <dbReference type="ChEBI" id="CHEBI:58349"/>
        <dbReference type="EC" id="1.2.1.38"/>
    </reaction>
</comment>
<dbReference type="GO" id="GO:0070401">
    <property type="term" value="F:NADP+ binding"/>
    <property type="evidence" value="ECO:0007669"/>
    <property type="project" value="InterPro"/>
</dbReference>
<keyword evidence="3 7" id="KW-0028">Amino-acid biosynthesis</keyword>
<comment type="subcellular location">
    <subcellularLocation>
        <location evidence="7">Cytoplasm</location>
    </subcellularLocation>
</comment>
<dbReference type="PANTHER" id="PTHR32338:SF10">
    <property type="entry name" value="N-ACETYL-GAMMA-GLUTAMYL-PHOSPHATE REDUCTASE, CHLOROPLASTIC-RELATED"/>
    <property type="match status" value="1"/>
</dbReference>
<evidence type="ECO:0000313" key="10">
    <source>
        <dbReference type="EMBL" id="HGZ78869.1"/>
    </source>
</evidence>
<dbReference type="CDD" id="cd23934">
    <property type="entry name" value="AGPR_1_C"/>
    <property type="match status" value="1"/>
</dbReference>
<evidence type="ECO:0000256" key="3">
    <source>
        <dbReference type="ARBA" id="ARBA00022605"/>
    </source>
</evidence>
<evidence type="ECO:0000259" key="9">
    <source>
        <dbReference type="SMART" id="SM00859"/>
    </source>
</evidence>
<dbReference type="InterPro" id="IPR050085">
    <property type="entry name" value="AGPR"/>
</dbReference>
<reference evidence="10" key="1">
    <citation type="journal article" date="2020" name="mSystems">
        <title>Genome- and Community-Level Interaction Insights into Carbon Utilization and Element Cycling Functions of Hydrothermarchaeota in Hydrothermal Sediment.</title>
        <authorList>
            <person name="Zhou Z."/>
            <person name="Liu Y."/>
            <person name="Xu W."/>
            <person name="Pan J."/>
            <person name="Luo Z.H."/>
            <person name="Li M."/>
        </authorList>
    </citation>
    <scope>NUCLEOTIDE SEQUENCE [LARGE SCALE GENOMIC DNA]</scope>
    <source>
        <strain evidence="10">SpSt-86</strain>
    </source>
</reference>
<dbReference type="InterPro" id="IPR000534">
    <property type="entry name" value="Semialdehyde_DH_NAD-bd"/>
</dbReference>
<dbReference type="EMBL" id="DTKQ01000024">
    <property type="protein sequence ID" value="HGZ78869.1"/>
    <property type="molecule type" value="Genomic_DNA"/>
</dbReference>
<dbReference type="SUPFAM" id="SSF51735">
    <property type="entry name" value="NAD(P)-binding Rossmann-fold domains"/>
    <property type="match status" value="1"/>
</dbReference>
<dbReference type="SMART" id="SM00859">
    <property type="entry name" value="Semialdhyde_dh"/>
    <property type="match status" value="1"/>
</dbReference>
<feature type="active site" evidence="7 8">
    <location>
        <position position="145"/>
    </location>
</feature>
<dbReference type="Gene3D" id="3.40.50.720">
    <property type="entry name" value="NAD(P)-binding Rossmann-like Domain"/>
    <property type="match status" value="1"/>
</dbReference>
<keyword evidence="4 7" id="KW-0521">NADP</keyword>
<evidence type="ECO:0000256" key="6">
    <source>
        <dbReference type="ARBA" id="ARBA00050557"/>
    </source>
</evidence>
<dbReference type="InterPro" id="IPR036291">
    <property type="entry name" value="NAD(P)-bd_dom_sf"/>
</dbReference>
<dbReference type="Pfam" id="PF01118">
    <property type="entry name" value="Semialdhyde_dh"/>
    <property type="match status" value="1"/>
</dbReference>
<comment type="similarity">
    <text evidence="7">Belongs to the NAGSA dehydrogenase family. Type 1 subfamily.</text>
</comment>
<dbReference type="FunFam" id="3.30.360.10:FF:000014">
    <property type="entry name" value="N-acetyl-gamma-glutamyl-phosphate reductase"/>
    <property type="match status" value="1"/>
</dbReference>
<proteinExistence type="inferred from homology"/>
<keyword evidence="7" id="KW-0963">Cytoplasm</keyword>
<dbReference type="PROSITE" id="PS01224">
    <property type="entry name" value="ARGC"/>
    <property type="match status" value="1"/>
</dbReference>
<dbReference type="GO" id="GO:0005737">
    <property type="term" value="C:cytoplasm"/>
    <property type="evidence" value="ECO:0007669"/>
    <property type="project" value="UniProtKB-SubCell"/>
</dbReference>
<sequence>MKIKVGIVGATGYTGLELLRILNNHPHVEVTYLSSKSFTGKNLNEVYPFELDEKVLEDVEIQKLENCDVLFTALPAGVSYELVKDLKNTKVIDLGADFRFDDPSLYEKHYGKKLSGYEACERTYGLTELNRDKIKNARFVGNPGCYPTAVLLALAPLAKSGAIGTSEIFVDAKSGVSGAGRKQDESYSFCELSENLKPYSPVNHRHVPEIEEKLETLFKKKINVVFAPHLVPMNRGILCTIYLKTSLSIEEIHRMYREFYQDEFFVHVLPIGTYPTTKWCLGTNHVFISLTKDERTDTLIVMSALDNLMKGASGQAVQNMNVMFCFEEQTALKFKAVYP</sequence>
<dbReference type="GO" id="GO:0006526">
    <property type="term" value="P:L-arginine biosynthetic process"/>
    <property type="evidence" value="ECO:0007669"/>
    <property type="project" value="UniProtKB-UniRule"/>
</dbReference>
<comment type="pathway">
    <text evidence="1 7">Amino-acid biosynthesis; L-arginine biosynthesis; N(2)-acetyl-L-ornithine from L-glutamate: step 3/4.</text>
</comment>
<comment type="function">
    <text evidence="7">Catalyzes the NADPH-dependent reduction of N-acetyl-5-glutamyl phosphate to yield N-acetyl-L-glutamate 5-semialdehyde.</text>
</comment>
<dbReference type="Gene3D" id="3.30.360.10">
    <property type="entry name" value="Dihydrodipicolinate Reductase, domain 2"/>
    <property type="match status" value="1"/>
</dbReference>
<evidence type="ECO:0000256" key="1">
    <source>
        <dbReference type="ARBA" id="ARBA00004862"/>
    </source>
</evidence>
<dbReference type="CDD" id="cd17895">
    <property type="entry name" value="AGPR_1_N"/>
    <property type="match status" value="1"/>
</dbReference>
<dbReference type="HAMAP" id="MF_00150">
    <property type="entry name" value="ArgC_type1"/>
    <property type="match status" value="1"/>
</dbReference>
<dbReference type="SUPFAM" id="SSF55347">
    <property type="entry name" value="Glyceraldehyde-3-phosphate dehydrogenase-like, C-terminal domain"/>
    <property type="match status" value="1"/>
</dbReference>
<evidence type="ECO:0000256" key="7">
    <source>
        <dbReference type="HAMAP-Rule" id="MF_00150"/>
    </source>
</evidence>
<name>A0A832I7Z3_9THEM</name>
<evidence type="ECO:0000256" key="8">
    <source>
        <dbReference type="PROSITE-ProRule" id="PRU10010"/>
    </source>
</evidence>
<dbReference type="PANTHER" id="PTHR32338">
    <property type="entry name" value="N-ACETYL-GAMMA-GLUTAMYL-PHOSPHATE REDUCTASE, CHLOROPLASTIC-RELATED-RELATED"/>
    <property type="match status" value="1"/>
</dbReference>
<dbReference type="EC" id="1.2.1.38" evidence="7"/>
<dbReference type="GO" id="GO:0003942">
    <property type="term" value="F:N-acetyl-gamma-glutamyl-phosphate reductase activity"/>
    <property type="evidence" value="ECO:0007669"/>
    <property type="project" value="UniProtKB-UniRule"/>
</dbReference>
<evidence type="ECO:0000256" key="5">
    <source>
        <dbReference type="ARBA" id="ARBA00023002"/>
    </source>
</evidence>
<dbReference type="Pfam" id="PF22698">
    <property type="entry name" value="Semialdhyde_dhC_1"/>
    <property type="match status" value="1"/>
</dbReference>
<protein>
    <recommendedName>
        <fullName evidence="7">N-acetyl-gamma-glutamyl-phosphate reductase</fullName>
        <shortName evidence="7">AGPR</shortName>
        <ecNumber evidence="7">1.2.1.38</ecNumber>
    </recommendedName>
    <alternativeName>
        <fullName evidence="7">N-acetyl-glutamate semialdehyde dehydrogenase</fullName>
        <shortName evidence="7">NAGSA dehydrogenase</shortName>
    </alternativeName>
</protein>
<dbReference type="InterPro" id="IPR023013">
    <property type="entry name" value="AGPR_AS"/>
</dbReference>
<dbReference type="NCBIfam" id="TIGR01850">
    <property type="entry name" value="argC"/>
    <property type="match status" value="1"/>
</dbReference>
<dbReference type="AlphaFoldDB" id="A0A832I7Z3"/>
<dbReference type="InterPro" id="IPR000706">
    <property type="entry name" value="AGPR_type-1"/>
</dbReference>
<gene>
    <name evidence="7" type="primary">argC</name>
    <name evidence="10" type="ORF">ENW55_02660</name>
</gene>
<comment type="caution">
    <text evidence="10">The sequence shown here is derived from an EMBL/GenBank/DDBJ whole genome shotgun (WGS) entry which is preliminary data.</text>
</comment>
<feature type="domain" description="Semialdehyde dehydrogenase NAD-binding" evidence="9">
    <location>
        <begin position="4"/>
        <end position="137"/>
    </location>
</feature>
<keyword evidence="5 7" id="KW-0560">Oxidoreductase</keyword>